<evidence type="ECO:0000256" key="7">
    <source>
        <dbReference type="RuleBase" id="RU363032"/>
    </source>
</evidence>
<protein>
    <submittedName>
        <fullName evidence="9">Phosphonate ABC transporter, permease protein PhnE</fullName>
    </submittedName>
</protein>
<evidence type="ECO:0000313" key="10">
    <source>
        <dbReference type="Proteomes" id="UP000717364"/>
    </source>
</evidence>
<organism evidence="9 10">
    <name type="scientific">Leptothoe spongobia TAU-MAC 1115</name>
    <dbReference type="NCBI Taxonomy" id="1967444"/>
    <lineage>
        <taxon>Bacteria</taxon>
        <taxon>Bacillati</taxon>
        <taxon>Cyanobacteriota</taxon>
        <taxon>Cyanophyceae</taxon>
        <taxon>Nodosilineales</taxon>
        <taxon>Cymatolegaceae</taxon>
        <taxon>Leptothoe</taxon>
        <taxon>Leptothoe spongobia</taxon>
    </lineage>
</organism>
<dbReference type="GO" id="GO:0015416">
    <property type="term" value="F:ABC-type phosphonate transporter activity"/>
    <property type="evidence" value="ECO:0007669"/>
    <property type="project" value="InterPro"/>
</dbReference>
<feature type="transmembrane region" description="Helical" evidence="7">
    <location>
        <begin position="251"/>
        <end position="270"/>
    </location>
</feature>
<sequence>MAKSVVSSQTYDDGVVSAEVMRVLAEEKKLVTPMRIVWLLVAIAVLVYAGQKSDLSFVELLQGAGNMVEYISRYFPPDFTDWKFYLSDILETIGMGLWGTLVAAIVAVPLSVFAAENVAPAWMVFLTRRFLDAMRAINEVVFALIFVVAVGLGPFAGVLALFVHTTGTLGKLFSEAIEAIDPGPVEGIRATGASKLQEIIFGVIPQVIPLWTSFTLYRFEANVRAASVLGIVGAGGIGVSLYQSFRAFKYGKVSAILIILILAVGLIDTASSKIRQRLI</sequence>
<feature type="transmembrane region" description="Helical" evidence="7">
    <location>
        <begin position="30"/>
        <end position="50"/>
    </location>
</feature>
<dbReference type="InterPro" id="IPR005769">
    <property type="entry name" value="PhnE/PtxC"/>
</dbReference>
<dbReference type="PROSITE" id="PS50928">
    <property type="entry name" value="ABC_TM1"/>
    <property type="match status" value="1"/>
</dbReference>
<gene>
    <name evidence="9" type="primary">phnE</name>
    <name evidence="9" type="ORF">IXB50_04720</name>
</gene>
<reference evidence="9" key="2">
    <citation type="journal article" date="2021" name="Mar. Drugs">
        <title>Genome Reduction and Secondary Metabolism of the Marine Sponge-Associated Cyanobacterium Leptothoe.</title>
        <authorList>
            <person name="Konstantinou D."/>
            <person name="Popin R.V."/>
            <person name="Fewer D.P."/>
            <person name="Sivonen K."/>
            <person name="Gkelis S."/>
        </authorList>
    </citation>
    <scope>NUCLEOTIDE SEQUENCE</scope>
    <source>
        <strain evidence="9">TAU-MAC 1115</strain>
    </source>
</reference>
<accession>A0A947DCW1</accession>
<keyword evidence="10" id="KW-1185">Reference proteome</keyword>
<feature type="transmembrane region" description="Helical" evidence="7">
    <location>
        <begin position="95"/>
        <end position="119"/>
    </location>
</feature>
<evidence type="ECO:0000256" key="6">
    <source>
        <dbReference type="ARBA" id="ARBA00023136"/>
    </source>
</evidence>
<evidence type="ECO:0000256" key="3">
    <source>
        <dbReference type="ARBA" id="ARBA00022475"/>
    </source>
</evidence>
<feature type="transmembrane region" description="Helical" evidence="7">
    <location>
        <begin position="226"/>
        <end position="245"/>
    </location>
</feature>
<dbReference type="RefSeq" id="WP_215607796.1">
    <property type="nucleotide sequence ID" value="NZ_JADOES010000006.1"/>
</dbReference>
<dbReference type="Proteomes" id="UP000717364">
    <property type="component" value="Unassembled WGS sequence"/>
</dbReference>
<dbReference type="NCBIfam" id="TIGR01097">
    <property type="entry name" value="PhnE"/>
    <property type="match status" value="1"/>
</dbReference>
<dbReference type="CDD" id="cd06261">
    <property type="entry name" value="TM_PBP2"/>
    <property type="match status" value="1"/>
</dbReference>
<dbReference type="Gene3D" id="1.10.3720.10">
    <property type="entry name" value="MetI-like"/>
    <property type="match status" value="1"/>
</dbReference>
<proteinExistence type="inferred from homology"/>
<feature type="transmembrane region" description="Helical" evidence="7">
    <location>
        <begin position="140"/>
        <end position="163"/>
    </location>
</feature>
<evidence type="ECO:0000313" key="9">
    <source>
        <dbReference type="EMBL" id="MBT9314722.1"/>
    </source>
</evidence>
<reference evidence="9" key="1">
    <citation type="submission" date="2020-11" db="EMBL/GenBank/DDBJ databases">
        <authorList>
            <person name="Konstantinou D."/>
            <person name="Gkelis S."/>
            <person name="Popin R."/>
            <person name="Fewer D."/>
            <person name="Sivonen K."/>
        </authorList>
    </citation>
    <scope>NUCLEOTIDE SEQUENCE</scope>
    <source>
        <strain evidence="9">TAU-MAC 1115</strain>
    </source>
</reference>
<evidence type="ECO:0000256" key="2">
    <source>
        <dbReference type="ARBA" id="ARBA00022448"/>
    </source>
</evidence>
<dbReference type="AlphaFoldDB" id="A0A947DCW1"/>
<dbReference type="EMBL" id="JADOES010000006">
    <property type="protein sequence ID" value="MBT9314722.1"/>
    <property type="molecule type" value="Genomic_DNA"/>
</dbReference>
<dbReference type="Pfam" id="PF00528">
    <property type="entry name" value="BPD_transp_1"/>
    <property type="match status" value="1"/>
</dbReference>
<keyword evidence="5 7" id="KW-1133">Transmembrane helix</keyword>
<comment type="caution">
    <text evidence="9">The sequence shown here is derived from an EMBL/GenBank/DDBJ whole genome shotgun (WGS) entry which is preliminary data.</text>
</comment>
<comment type="similarity">
    <text evidence="7">Belongs to the binding-protein-dependent transport system permease family.</text>
</comment>
<dbReference type="InterPro" id="IPR000515">
    <property type="entry name" value="MetI-like"/>
</dbReference>
<name>A0A947DCW1_9CYAN</name>
<evidence type="ECO:0000256" key="1">
    <source>
        <dbReference type="ARBA" id="ARBA00004651"/>
    </source>
</evidence>
<dbReference type="InterPro" id="IPR035906">
    <property type="entry name" value="MetI-like_sf"/>
</dbReference>
<comment type="subcellular location">
    <subcellularLocation>
        <location evidence="1 7">Cell membrane</location>
        <topology evidence="1 7">Multi-pass membrane protein</topology>
    </subcellularLocation>
</comment>
<dbReference type="PANTHER" id="PTHR30043:SF1">
    <property type="entry name" value="ABC TRANSPORT SYSTEM PERMEASE PROTEIN P69"/>
    <property type="match status" value="1"/>
</dbReference>
<evidence type="ECO:0000256" key="5">
    <source>
        <dbReference type="ARBA" id="ARBA00022989"/>
    </source>
</evidence>
<keyword evidence="2 7" id="KW-0813">Transport</keyword>
<keyword evidence="3" id="KW-1003">Cell membrane</keyword>
<dbReference type="GO" id="GO:0005886">
    <property type="term" value="C:plasma membrane"/>
    <property type="evidence" value="ECO:0007669"/>
    <property type="project" value="UniProtKB-SubCell"/>
</dbReference>
<keyword evidence="4 7" id="KW-0812">Transmembrane</keyword>
<dbReference type="PANTHER" id="PTHR30043">
    <property type="entry name" value="PHOSPHONATES TRANSPORT SYSTEM PERMEASE PROTEIN"/>
    <property type="match status" value="1"/>
</dbReference>
<evidence type="ECO:0000256" key="4">
    <source>
        <dbReference type="ARBA" id="ARBA00022692"/>
    </source>
</evidence>
<evidence type="ECO:0000259" key="8">
    <source>
        <dbReference type="PROSITE" id="PS50928"/>
    </source>
</evidence>
<keyword evidence="6 7" id="KW-0472">Membrane</keyword>
<feature type="domain" description="ABC transmembrane type-1" evidence="8">
    <location>
        <begin position="89"/>
        <end position="271"/>
    </location>
</feature>
<dbReference type="SUPFAM" id="SSF161098">
    <property type="entry name" value="MetI-like"/>
    <property type="match status" value="1"/>
</dbReference>
<feature type="transmembrane region" description="Helical" evidence="7">
    <location>
        <begin position="199"/>
        <end position="219"/>
    </location>
</feature>